<reference evidence="2" key="1">
    <citation type="journal article" date="2020" name="mSystems">
        <title>Genome- and Community-Level Interaction Insights into Carbon Utilization and Element Cycling Functions of Hydrothermarchaeota in Hydrothermal Sediment.</title>
        <authorList>
            <person name="Zhou Z."/>
            <person name="Liu Y."/>
            <person name="Xu W."/>
            <person name="Pan J."/>
            <person name="Luo Z.H."/>
            <person name="Li M."/>
        </authorList>
    </citation>
    <scope>NUCLEOTIDE SEQUENCE [LARGE SCALE GENOMIC DNA]</scope>
    <source>
        <strain evidence="2">HyVt-96</strain>
    </source>
</reference>
<dbReference type="Gene3D" id="1.10.150.650">
    <property type="match status" value="1"/>
</dbReference>
<dbReference type="InterPro" id="IPR004013">
    <property type="entry name" value="PHP_dom"/>
</dbReference>
<dbReference type="PANTHER" id="PTHR42924">
    <property type="entry name" value="EXONUCLEASE"/>
    <property type="match status" value="1"/>
</dbReference>
<dbReference type="PANTHER" id="PTHR42924:SF3">
    <property type="entry name" value="POLYMERASE_HISTIDINOL PHOSPHATASE N-TERMINAL DOMAIN-CONTAINING PROTEIN"/>
    <property type="match status" value="1"/>
</dbReference>
<gene>
    <name evidence="2" type="ORF">ENL43_01905</name>
</gene>
<dbReference type="Gene3D" id="3.20.20.140">
    <property type="entry name" value="Metal-dependent hydrolases"/>
    <property type="match status" value="1"/>
</dbReference>
<dbReference type="EMBL" id="DRTX01000103">
    <property type="protein sequence ID" value="HHF53102.1"/>
    <property type="molecule type" value="Genomic_DNA"/>
</dbReference>
<dbReference type="Proteomes" id="UP000886050">
    <property type="component" value="Unassembled WGS sequence"/>
</dbReference>
<name>A0A7V5HMR5_UNCW3</name>
<feature type="domain" description="Polymerase/histidinol phosphatase N-terminal" evidence="1">
    <location>
        <begin position="4"/>
        <end position="69"/>
    </location>
</feature>
<evidence type="ECO:0000313" key="2">
    <source>
        <dbReference type="EMBL" id="HHF53102.1"/>
    </source>
</evidence>
<dbReference type="InterPro" id="IPR003141">
    <property type="entry name" value="Pol/His_phosphatase_N"/>
</dbReference>
<organism evidence="2">
    <name type="scientific">candidate division WOR-3 bacterium</name>
    <dbReference type="NCBI Taxonomy" id="2052148"/>
    <lineage>
        <taxon>Bacteria</taxon>
        <taxon>Bacteria division WOR-3</taxon>
    </lineage>
</organism>
<evidence type="ECO:0000259" key="1">
    <source>
        <dbReference type="SMART" id="SM00481"/>
    </source>
</evidence>
<dbReference type="AlphaFoldDB" id="A0A7V5HMR5"/>
<dbReference type="GO" id="GO:0035312">
    <property type="term" value="F:5'-3' DNA exonuclease activity"/>
    <property type="evidence" value="ECO:0007669"/>
    <property type="project" value="TreeGrafter"/>
</dbReference>
<accession>A0A7V5HMR5</accession>
<protein>
    <submittedName>
        <fullName evidence="2">PHP domain-containing protein</fullName>
    </submittedName>
</protein>
<comment type="caution">
    <text evidence="2">The sequence shown here is derived from an EMBL/GenBank/DDBJ whole genome shotgun (WGS) entry which is preliminary data.</text>
</comment>
<dbReference type="Pfam" id="PF02811">
    <property type="entry name" value="PHP"/>
    <property type="match status" value="1"/>
</dbReference>
<sequence length="275" mass="31490">MLRCDLHTHTSYSDGTKSPQELIKLAQERGIKILGITDHDEIAGIEEAMEFASKTGIEIIPGIELSAIYHGIDVHILGYMIDYRSRELKDFLQYIKDIREKRAYRIVEKLKSFGINIPIDILKKHAGYGAIGRPHIARAMKELGYVNDVSEAFDKYIGYDKPAYVPKFKLSIQEAIDLVHKYGGIAILAHPDLIKDRKYEIIQKTLEWKIDGFEIWHPDNKPETREYLLKLSENHHLALTGGSDFHGENKIGYELGTPALYCKIKDKEIKVECHD</sequence>
<dbReference type="InterPro" id="IPR052018">
    <property type="entry name" value="PHP_domain"/>
</dbReference>
<dbReference type="SUPFAM" id="SSF89550">
    <property type="entry name" value="PHP domain-like"/>
    <property type="match status" value="1"/>
</dbReference>
<dbReference type="SMART" id="SM00481">
    <property type="entry name" value="POLIIIAc"/>
    <property type="match status" value="1"/>
</dbReference>
<dbReference type="GO" id="GO:0004534">
    <property type="term" value="F:5'-3' RNA exonuclease activity"/>
    <property type="evidence" value="ECO:0007669"/>
    <property type="project" value="TreeGrafter"/>
</dbReference>
<dbReference type="InterPro" id="IPR016195">
    <property type="entry name" value="Pol/histidinol_Pase-like"/>
</dbReference>
<dbReference type="CDD" id="cd07438">
    <property type="entry name" value="PHP_HisPPase_AMP"/>
    <property type="match status" value="1"/>
</dbReference>
<proteinExistence type="predicted"/>